<dbReference type="Proteomes" id="UP001652626">
    <property type="component" value="Chromosome 19"/>
</dbReference>
<dbReference type="OMA" id="GFIHNIW"/>
<evidence type="ECO:0000313" key="8">
    <source>
        <dbReference type="Proteomes" id="UP001652626"/>
    </source>
</evidence>
<sequence length="599" mass="66869">MSLCSVKSDLEINKLVMADIEEHKHRETNSHEGEGNEVVGKLSLQISTKNRLITEKPAPAPRTGPHGVQVVNTGPEHSFVLDEDALEELLLQDDIKDRSAVVISVAGAFRKGKSFLLDFFLRYMHHKYGAGGGGGEWLGNEEEPLSGFSWRGGSERDTTGILMWSEIFKATLEDGEKVAIILLDTQGAFDSESTVRDCATVFALSTMLSSVQIYNLSQNIQEDDLQHLQLFTEYGRLALEDGGRTPFQRLQFVVRDWSFPYEAPYGAQGGQNILQRRLKVSDKQHPELQSLRKHITSCFAEIACFLMPHPGLRVATSPDFDGRLTDIEPEFKRALQQLVPMLLAPHNLVPKLINGQRVRSKDLLHYFKCYMNIYRGNELPEPKSMLVATAEANNLTAVAEAREVYTMLMEEVCGGARPYLQATLLEAEHARVRDKALLAFRAKRKMGGDDFSRSYCEQLLQDLDDQFQQFRAHNESKNIFKAARTPSVLFAVALVFYVLSGVLGLVGLYPLANLCNLTMGVALLTLALWAYIRYSGEMREFGITIDESANWLWENVMKPVYQAGLEKGMEHAAAVAAERALGPPTPTPTPSANGKHKHL</sequence>
<dbReference type="InterPro" id="IPR015894">
    <property type="entry name" value="Guanylate-bd_N"/>
</dbReference>
<dbReference type="PROSITE" id="PS51715">
    <property type="entry name" value="G_GB1_RHD3"/>
    <property type="match status" value="1"/>
</dbReference>
<evidence type="ECO:0000256" key="3">
    <source>
        <dbReference type="ARBA" id="ARBA00023134"/>
    </source>
</evidence>
<accession>A0A8B8HP99</accession>
<evidence type="ECO:0000256" key="6">
    <source>
        <dbReference type="SAM" id="Phobius"/>
    </source>
</evidence>
<dbReference type="GeneID" id="113393814"/>
<evidence type="ECO:0000256" key="2">
    <source>
        <dbReference type="ARBA" id="ARBA00022801"/>
    </source>
</evidence>
<keyword evidence="8" id="KW-1185">Reference proteome</keyword>
<dbReference type="GO" id="GO:0005525">
    <property type="term" value="F:GTP binding"/>
    <property type="evidence" value="ECO:0007669"/>
    <property type="project" value="UniProtKB-KW"/>
</dbReference>
<dbReference type="GO" id="GO:0005789">
    <property type="term" value="C:endoplasmic reticulum membrane"/>
    <property type="evidence" value="ECO:0007669"/>
    <property type="project" value="UniProtKB-SubCell"/>
</dbReference>
<dbReference type="OrthoDB" id="7788754at2759"/>
<evidence type="ECO:0000256" key="1">
    <source>
        <dbReference type="ARBA" id="ARBA00022741"/>
    </source>
</evidence>
<evidence type="ECO:0000256" key="4">
    <source>
        <dbReference type="PROSITE-ProRule" id="PRU01052"/>
    </source>
</evidence>
<keyword evidence="3" id="KW-0342">GTP-binding</keyword>
<keyword evidence="6" id="KW-0812">Transmembrane</keyword>
<dbReference type="CDD" id="cd01851">
    <property type="entry name" value="GBP"/>
    <property type="match status" value="1"/>
</dbReference>
<keyword evidence="2" id="KW-0378">Hydrolase</keyword>
<dbReference type="GO" id="GO:0003924">
    <property type="term" value="F:GTPase activity"/>
    <property type="evidence" value="ECO:0007669"/>
    <property type="project" value="InterPro"/>
</dbReference>
<evidence type="ECO:0000313" key="9">
    <source>
        <dbReference type="RefSeq" id="XP_026486669.2"/>
    </source>
</evidence>
<dbReference type="PANTHER" id="PTHR10751">
    <property type="entry name" value="GUANYLATE BINDING PROTEIN"/>
    <property type="match status" value="1"/>
</dbReference>
<keyword evidence="1" id="KW-0547">Nucleotide-binding</keyword>
<dbReference type="RefSeq" id="XP_026486669.2">
    <property type="nucleotide sequence ID" value="XM_026630884.2"/>
</dbReference>
<feature type="transmembrane region" description="Helical" evidence="6">
    <location>
        <begin position="487"/>
        <end position="505"/>
    </location>
</feature>
<dbReference type="Pfam" id="PF02263">
    <property type="entry name" value="GBP"/>
    <property type="match status" value="1"/>
</dbReference>
<gene>
    <name evidence="9" type="primary">LOC113393814</name>
</gene>
<dbReference type="Gene3D" id="1.20.58.420">
    <property type="entry name" value="AHSP"/>
    <property type="match status" value="1"/>
</dbReference>
<feature type="transmembrane region" description="Helical" evidence="6">
    <location>
        <begin position="511"/>
        <end position="532"/>
    </location>
</feature>
<dbReference type="SUPFAM" id="SSF52540">
    <property type="entry name" value="P-loop containing nucleoside triphosphate hydrolases"/>
    <property type="match status" value="1"/>
</dbReference>
<keyword evidence="6" id="KW-0472">Membrane</keyword>
<keyword evidence="6" id="KW-1133">Transmembrane helix</keyword>
<feature type="domain" description="GB1/RHD3-type G" evidence="7">
    <location>
        <begin position="97"/>
        <end position="347"/>
    </location>
</feature>
<dbReference type="Gene3D" id="3.40.50.300">
    <property type="entry name" value="P-loop containing nucleotide triphosphate hydrolases"/>
    <property type="match status" value="1"/>
</dbReference>
<organism evidence="8 9">
    <name type="scientific">Vanessa tameamea</name>
    <name type="common">Kamehameha butterfly</name>
    <dbReference type="NCBI Taxonomy" id="334116"/>
    <lineage>
        <taxon>Eukaryota</taxon>
        <taxon>Metazoa</taxon>
        <taxon>Ecdysozoa</taxon>
        <taxon>Arthropoda</taxon>
        <taxon>Hexapoda</taxon>
        <taxon>Insecta</taxon>
        <taxon>Pterygota</taxon>
        <taxon>Neoptera</taxon>
        <taxon>Endopterygota</taxon>
        <taxon>Lepidoptera</taxon>
        <taxon>Glossata</taxon>
        <taxon>Ditrysia</taxon>
        <taxon>Papilionoidea</taxon>
        <taxon>Nymphalidae</taxon>
        <taxon>Nymphalinae</taxon>
        <taxon>Vanessa</taxon>
    </lineage>
</organism>
<evidence type="ECO:0000256" key="5">
    <source>
        <dbReference type="SAM" id="MobiDB-lite"/>
    </source>
</evidence>
<proteinExistence type="inferred from homology"/>
<feature type="region of interest" description="Disordered" evidence="5">
    <location>
        <begin position="580"/>
        <end position="599"/>
    </location>
</feature>
<dbReference type="SUPFAM" id="SSF48340">
    <property type="entry name" value="Interferon-induced guanylate-binding protein 1 (GBP1), C-terminal domain"/>
    <property type="match status" value="1"/>
</dbReference>
<evidence type="ECO:0000259" key="7">
    <source>
        <dbReference type="PROSITE" id="PS51715"/>
    </source>
</evidence>
<dbReference type="InterPro" id="IPR027417">
    <property type="entry name" value="P-loop_NTPase"/>
</dbReference>
<comment type="similarity">
    <text evidence="4">Belongs to the TRAFAC class dynamin-like GTPase superfamily. GB1/RHD3 GTPase family.</text>
</comment>
<name>A0A8B8HP99_VANTA</name>
<dbReference type="InterPro" id="IPR036543">
    <property type="entry name" value="Guanylate-bd_C_sf"/>
</dbReference>
<reference evidence="9" key="1">
    <citation type="submission" date="2025-08" db="UniProtKB">
        <authorList>
            <consortium name="RefSeq"/>
        </authorList>
    </citation>
    <scope>IDENTIFICATION</scope>
    <source>
        <tissue evidence="9">Whole body</tissue>
    </source>
</reference>
<protein>
    <submittedName>
        <fullName evidence="9">Atlastin isoform X1</fullName>
    </submittedName>
</protein>
<dbReference type="AlphaFoldDB" id="A0A8B8HP99"/>
<dbReference type="InterPro" id="IPR030386">
    <property type="entry name" value="G_GB1_RHD3_dom"/>
</dbReference>